<dbReference type="Pfam" id="PF00188">
    <property type="entry name" value="CAP"/>
    <property type="match status" value="1"/>
</dbReference>
<evidence type="ECO:0000313" key="2">
    <source>
        <dbReference type="EMBL" id="KIH45395.1"/>
    </source>
</evidence>
<dbReference type="SMART" id="SM00198">
    <property type="entry name" value="SCP"/>
    <property type="match status" value="1"/>
</dbReference>
<accession>A0A0C2FAA3</accession>
<dbReference type="AlphaFoldDB" id="A0A0C2FAA3"/>
<gene>
    <name evidence="2" type="ORF">ANCDUO_24564</name>
</gene>
<dbReference type="InterPro" id="IPR035940">
    <property type="entry name" value="CAP_sf"/>
</dbReference>
<protein>
    <submittedName>
        <fullName evidence="2">SCP-like protein</fullName>
    </submittedName>
</protein>
<dbReference type="Gene3D" id="3.40.33.10">
    <property type="entry name" value="CAP"/>
    <property type="match status" value="1"/>
</dbReference>
<dbReference type="OrthoDB" id="5868561at2759"/>
<sequence>MPTYMTVADAKPDSRCAQKEDGMTYDMQTIALNAHNYYRRLSATGWAQDSKGCAPTSKKMETLKYDCTNAGAESKTQAHDCAKIGQYTAKAGYSLNYATFDYTVSEQDALEQAVGQWFGQLKNVDLGEEAKYTNDIKTNAKDFANMVIGESTQIGCATKNCQAQGKTVVVCQYDKLPTDDDPLYDVGKTCSGCDKATQKCDPLGGLCITP</sequence>
<evidence type="ECO:0000259" key="1">
    <source>
        <dbReference type="SMART" id="SM00198"/>
    </source>
</evidence>
<feature type="domain" description="SCP" evidence="1">
    <location>
        <begin position="26"/>
        <end position="178"/>
    </location>
</feature>
<dbReference type="InterPro" id="IPR014044">
    <property type="entry name" value="CAP_dom"/>
</dbReference>
<dbReference type="Proteomes" id="UP000054047">
    <property type="component" value="Unassembled WGS sequence"/>
</dbReference>
<dbReference type="CDD" id="cd05380">
    <property type="entry name" value="CAP_euk"/>
    <property type="match status" value="1"/>
</dbReference>
<dbReference type="EMBL" id="KN772682">
    <property type="protein sequence ID" value="KIH45395.1"/>
    <property type="molecule type" value="Genomic_DNA"/>
</dbReference>
<name>A0A0C2FAA3_9BILA</name>
<dbReference type="SUPFAM" id="SSF55797">
    <property type="entry name" value="PR-1-like"/>
    <property type="match status" value="1"/>
</dbReference>
<proteinExistence type="predicted"/>
<reference evidence="2 3" key="1">
    <citation type="submission" date="2013-12" db="EMBL/GenBank/DDBJ databases">
        <title>Draft genome of the parsitic nematode Ancylostoma duodenale.</title>
        <authorList>
            <person name="Mitreva M."/>
        </authorList>
    </citation>
    <scope>NUCLEOTIDE SEQUENCE [LARGE SCALE GENOMIC DNA]</scope>
    <source>
        <strain evidence="2 3">Zhejiang</strain>
    </source>
</reference>
<keyword evidence="3" id="KW-1185">Reference proteome</keyword>
<evidence type="ECO:0000313" key="3">
    <source>
        <dbReference type="Proteomes" id="UP000054047"/>
    </source>
</evidence>
<organism evidence="2 3">
    <name type="scientific">Ancylostoma duodenale</name>
    <dbReference type="NCBI Taxonomy" id="51022"/>
    <lineage>
        <taxon>Eukaryota</taxon>
        <taxon>Metazoa</taxon>
        <taxon>Ecdysozoa</taxon>
        <taxon>Nematoda</taxon>
        <taxon>Chromadorea</taxon>
        <taxon>Rhabditida</taxon>
        <taxon>Rhabditina</taxon>
        <taxon>Rhabditomorpha</taxon>
        <taxon>Strongyloidea</taxon>
        <taxon>Ancylostomatidae</taxon>
        <taxon>Ancylostomatinae</taxon>
        <taxon>Ancylostoma</taxon>
    </lineage>
</organism>